<dbReference type="InterPro" id="IPR036390">
    <property type="entry name" value="WH_DNA-bd_sf"/>
</dbReference>
<dbReference type="Gene3D" id="3.40.190.290">
    <property type="match status" value="1"/>
</dbReference>
<dbReference type="RefSeq" id="WP_075640215.1">
    <property type="nucleotide sequence ID" value="NZ_MKIM01000027.1"/>
</dbReference>
<dbReference type="GO" id="GO:0003700">
    <property type="term" value="F:DNA-binding transcription factor activity"/>
    <property type="evidence" value="ECO:0007669"/>
    <property type="project" value="InterPro"/>
</dbReference>
<dbReference type="SUPFAM" id="SSF53850">
    <property type="entry name" value="Periplasmic binding protein-like II"/>
    <property type="match status" value="1"/>
</dbReference>
<evidence type="ECO:0000256" key="7">
    <source>
        <dbReference type="ARBA" id="ARBA00083243"/>
    </source>
</evidence>
<dbReference type="Proteomes" id="UP000186894">
    <property type="component" value="Unassembled WGS sequence"/>
</dbReference>
<dbReference type="InterPro" id="IPR005119">
    <property type="entry name" value="LysR_subst-bd"/>
</dbReference>
<dbReference type="PROSITE" id="PS50931">
    <property type="entry name" value="HTH_LYSR"/>
    <property type="match status" value="1"/>
</dbReference>
<evidence type="ECO:0000256" key="6">
    <source>
        <dbReference type="ARBA" id="ARBA00067332"/>
    </source>
</evidence>
<accession>A0A1Q8ZRK1</accession>
<dbReference type="AlphaFoldDB" id="A0A1Q8ZRK1"/>
<reference evidence="9 10" key="1">
    <citation type="submission" date="2016-09" db="EMBL/GenBank/DDBJ databases">
        <title>Rhizobium oryziradicis sp. nov., isolated from the root of rice.</title>
        <authorList>
            <person name="Zhao J."/>
            <person name="Zhang X."/>
        </authorList>
    </citation>
    <scope>NUCLEOTIDE SEQUENCE [LARGE SCALE GENOMIC DNA]</scope>
    <source>
        <strain evidence="9 10">N19</strain>
    </source>
</reference>
<evidence type="ECO:0000256" key="1">
    <source>
        <dbReference type="ARBA" id="ARBA00009437"/>
    </source>
</evidence>
<protein>
    <recommendedName>
        <fullName evidence="6">HTH-type transcriptional regulator TtuA</fullName>
    </recommendedName>
    <alternativeName>
        <fullName evidence="7">Tartrate utilization transcriptional regulator</fullName>
    </alternativeName>
</protein>
<gene>
    <name evidence="9" type="ORF">BJF95_09445</name>
</gene>
<keyword evidence="4" id="KW-0804">Transcription</keyword>
<dbReference type="Gene3D" id="1.10.10.10">
    <property type="entry name" value="Winged helix-like DNA-binding domain superfamily/Winged helix DNA-binding domain"/>
    <property type="match status" value="1"/>
</dbReference>
<evidence type="ECO:0000313" key="9">
    <source>
        <dbReference type="EMBL" id="OLP44705.1"/>
    </source>
</evidence>
<keyword evidence="10" id="KW-1185">Reference proteome</keyword>
<organism evidence="9 10">
    <name type="scientific">Rhizobium oryziradicis</name>
    <dbReference type="NCBI Taxonomy" id="1867956"/>
    <lineage>
        <taxon>Bacteria</taxon>
        <taxon>Pseudomonadati</taxon>
        <taxon>Pseudomonadota</taxon>
        <taxon>Alphaproteobacteria</taxon>
        <taxon>Hyphomicrobiales</taxon>
        <taxon>Rhizobiaceae</taxon>
        <taxon>Rhizobium/Agrobacterium group</taxon>
        <taxon>Rhizobium</taxon>
    </lineage>
</organism>
<name>A0A1Q8ZRK1_9HYPH</name>
<feature type="domain" description="HTH lysR-type" evidence="8">
    <location>
        <begin position="1"/>
        <end position="58"/>
    </location>
</feature>
<dbReference type="InterPro" id="IPR036388">
    <property type="entry name" value="WH-like_DNA-bd_sf"/>
</dbReference>
<dbReference type="PANTHER" id="PTHR30126:SF39">
    <property type="entry name" value="HTH-TYPE TRANSCRIPTIONAL REGULATOR CYSL"/>
    <property type="match status" value="1"/>
</dbReference>
<keyword evidence="3" id="KW-0238">DNA-binding</keyword>
<sequence length="297" mass="31958">MTLEQLTIFIAVAERQHITRAAEAVGLTPSAVSSAIRLLETNHDVLLFDRVGRGIELTQAGRLFLDEAKATVARANSAALMLAELGGLKRGKLNVQASQTVASHWLPQQLMRFHALYPDIELALTIGNSTSVADAVISGVAELGFIEADVSSDKLARTHVAEDIMVIVAAPGHPLLTQHEDLPAALLATTWIMREHGSGTRAYFEDALRTFGIASDTLKIALTLPSNESVLSAVLQGHCAAALSRSTAAPLIDNGKLQAAPIRLASRHFSALRHRERRLSEVARQFLKLSAQNAGFR</sequence>
<comment type="function">
    <text evidence="5">Transcriptional regulator of the ttuABCDE tartrate utilization operon.</text>
</comment>
<evidence type="ECO:0000259" key="8">
    <source>
        <dbReference type="PROSITE" id="PS50931"/>
    </source>
</evidence>
<evidence type="ECO:0000256" key="4">
    <source>
        <dbReference type="ARBA" id="ARBA00023163"/>
    </source>
</evidence>
<dbReference type="Pfam" id="PF03466">
    <property type="entry name" value="LysR_substrate"/>
    <property type="match status" value="1"/>
</dbReference>
<evidence type="ECO:0000313" key="10">
    <source>
        <dbReference type="Proteomes" id="UP000186894"/>
    </source>
</evidence>
<dbReference type="GO" id="GO:0000976">
    <property type="term" value="F:transcription cis-regulatory region binding"/>
    <property type="evidence" value="ECO:0007669"/>
    <property type="project" value="TreeGrafter"/>
</dbReference>
<dbReference type="PANTHER" id="PTHR30126">
    <property type="entry name" value="HTH-TYPE TRANSCRIPTIONAL REGULATOR"/>
    <property type="match status" value="1"/>
</dbReference>
<dbReference type="Pfam" id="PF00126">
    <property type="entry name" value="HTH_1"/>
    <property type="match status" value="1"/>
</dbReference>
<dbReference type="SUPFAM" id="SSF46785">
    <property type="entry name" value="Winged helix' DNA-binding domain"/>
    <property type="match status" value="1"/>
</dbReference>
<comment type="caution">
    <text evidence="9">The sequence shown here is derived from an EMBL/GenBank/DDBJ whole genome shotgun (WGS) entry which is preliminary data.</text>
</comment>
<evidence type="ECO:0000256" key="3">
    <source>
        <dbReference type="ARBA" id="ARBA00023125"/>
    </source>
</evidence>
<keyword evidence="2" id="KW-0805">Transcription regulation</keyword>
<dbReference type="EMBL" id="MKIM01000027">
    <property type="protein sequence ID" value="OLP44705.1"/>
    <property type="molecule type" value="Genomic_DNA"/>
</dbReference>
<evidence type="ECO:0000256" key="5">
    <source>
        <dbReference type="ARBA" id="ARBA00054626"/>
    </source>
</evidence>
<dbReference type="STRING" id="1867956.BJF95_09445"/>
<dbReference type="OrthoDB" id="9808620at2"/>
<comment type="similarity">
    <text evidence="1">Belongs to the LysR transcriptional regulatory family.</text>
</comment>
<proteinExistence type="inferred from homology"/>
<dbReference type="FunFam" id="1.10.10.10:FF:000001">
    <property type="entry name" value="LysR family transcriptional regulator"/>
    <property type="match status" value="1"/>
</dbReference>
<evidence type="ECO:0000256" key="2">
    <source>
        <dbReference type="ARBA" id="ARBA00023015"/>
    </source>
</evidence>
<dbReference type="InterPro" id="IPR000847">
    <property type="entry name" value="LysR_HTH_N"/>
</dbReference>